<dbReference type="Proteomes" id="UP000292003">
    <property type="component" value="Unassembled WGS sequence"/>
</dbReference>
<evidence type="ECO:0000256" key="1">
    <source>
        <dbReference type="SAM" id="Phobius"/>
    </source>
</evidence>
<dbReference type="EMBL" id="SFCC01000001">
    <property type="protein sequence ID" value="RZQ66072.1"/>
    <property type="molecule type" value="Genomic_DNA"/>
</dbReference>
<evidence type="ECO:0000313" key="3">
    <source>
        <dbReference type="Proteomes" id="UP000292003"/>
    </source>
</evidence>
<dbReference type="AlphaFoldDB" id="A0A4Q7JFQ2"/>
<dbReference type="RefSeq" id="WP_130473641.1">
    <property type="nucleotide sequence ID" value="NZ_SFCC01000001.1"/>
</dbReference>
<accession>A0A4Q7JFQ2</accession>
<reference evidence="2 3" key="1">
    <citation type="submission" date="2019-02" db="EMBL/GenBank/DDBJ databases">
        <title>Draft genome sequence of Amycolatopsis sp. 8-3EHSu isolated from roots of Suaeda maritima.</title>
        <authorList>
            <person name="Duangmal K."/>
            <person name="Chantavorakit T."/>
        </authorList>
    </citation>
    <scope>NUCLEOTIDE SEQUENCE [LARGE SCALE GENOMIC DNA]</scope>
    <source>
        <strain evidence="2 3">8-3EHSu</strain>
    </source>
</reference>
<protein>
    <submittedName>
        <fullName evidence="2">Uncharacterized protein</fullName>
    </submittedName>
</protein>
<dbReference type="OrthoDB" id="3637911at2"/>
<organism evidence="2 3">
    <name type="scientific">Amycolatopsis suaedae</name>
    <dbReference type="NCBI Taxonomy" id="2510978"/>
    <lineage>
        <taxon>Bacteria</taxon>
        <taxon>Bacillati</taxon>
        <taxon>Actinomycetota</taxon>
        <taxon>Actinomycetes</taxon>
        <taxon>Pseudonocardiales</taxon>
        <taxon>Pseudonocardiaceae</taxon>
        <taxon>Amycolatopsis</taxon>
    </lineage>
</organism>
<comment type="caution">
    <text evidence="2">The sequence shown here is derived from an EMBL/GenBank/DDBJ whole genome shotgun (WGS) entry which is preliminary data.</text>
</comment>
<keyword evidence="1" id="KW-1133">Transmembrane helix</keyword>
<gene>
    <name evidence="2" type="ORF">EWH70_03155</name>
</gene>
<keyword evidence="1" id="KW-0472">Membrane</keyword>
<evidence type="ECO:0000313" key="2">
    <source>
        <dbReference type="EMBL" id="RZQ66072.1"/>
    </source>
</evidence>
<keyword evidence="3" id="KW-1185">Reference proteome</keyword>
<keyword evidence="1" id="KW-0812">Transmembrane</keyword>
<proteinExistence type="predicted"/>
<sequence>MANKLLGGAGLVLCVLGVSGTIDHLLHQPFFGPVLNVFNRYVIPNIDALDGYELFANLFVAAVGLLLLLFANRSRANVS</sequence>
<name>A0A4Q7JFQ2_9PSEU</name>
<feature type="transmembrane region" description="Helical" evidence="1">
    <location>
        <begin position="54"/>
        <end position="71"/>
    </location>
</feature>